<keyword evidence="3" id="KW-0274">FAD</keyword>
<evidence type="ECO:0000256" key="1">
    <source>
        <dbReference type="ARBA" id="ARBA00001974"/>
    </source>
</evidence>
<evidence type="ECO:0000256" key="3">
    <source>
        <dbReference type="ARBA" id="ARBA00022827"/>
    </source>
</evidence>
<dbReference type="EMBL" id="MHTY01000013">
    <property type="protein sequence ID" value="OHA68862.1"/>
    <property type="molecule type" value="Genomic_DNA"/>
</dbReference>
<comment type="caution">
    <text evidence="6">The sequence shown here is derived from an EMBL/GenBank/DDBJ whole genome shotgun (WGS) entry which is preliminary data.</text>
</comment>
<dbReference type="SUPFAM" id="SSF55103">
    <property type="entry name" value="FAD-linked oxidases, C-terminal domain"/>
    <property type="match status" value="1"/>
</dbReference>
<dbReference type="InterPro" id="IPR016166">
    <property type="entry name" value="FAD-bd_PCMH"/>
</dbReference>
<dbReference type="InterPro" id="IPR004113">
    <property type="entry name" value="FAD-bd_oxidored_4_C"/>
</dbReference>
<comment type="cofactor">
    <cofactor evidence="1">
        <name>FAD</name>
        <dbReference type="ChEBI" id="CHEBI:57692"/>
    </cofactor>
</comment>
<keyword evidence="2" id="KW-0285">Flavoprotein</keyword>
<dbReference type="GO" id="GO:0004458">
    <property type="term" value="F:D-lactate dehydrogenase (cytochrome) activity"/>
    <property type="evidence" value="ECO:0007669"/>
    <property type="project" value="TreeGrafter"/>
</dbReference>
<dbReference type="GO" id="GO:0071949">
    <property type="term" value="F:FAD binding"/>
    <property type="evidence" value="ECO:0007669"/>
    <property type="project" value="InterPro"/>
</dbReference>
<dbReference type="GO" id="GO:0008720">
    <property type="term" value="F:D-lactate dehydrogenase (NAD+) activity"/>
    <property type="evidence" value="ECO:0007669"/>
    <property type="project" value="TreeGrafter"/>
</dbReference>
<proteinExistence type="predicted"/>
<dbReference type="AlphaFoldDB" id="A0A1G2R9C7"/>
<dbReference type="PANTHER" id="PTHR11748:SF119">
    <property type="entry name" value="D-2-HYDROXYGLUTARATE DEHYDROGENASE"/>
    <property type="match status" value="1"/>
</dbReference>
<dbReference type="Pfam" id="PF01565">
    <property type="entry name" value="FAD_binding_4"/>
    <property type="match status" value="1"/>
</dbReference>
<evidence type="ECO:0000313" key="7">
    <source>
        <dbReference type="Proteomes" id="UP000178529"/>
    </source>
</evidence>
<name>A0A1G2R9C7_9BACT</name>
<dbReference type="InterPro" id="IPR016171">
    <property type="entry name" value="Vanillyl_alc_oxidase_C-sub2"/>
</dbReference>
<dbReference type="Pfam" id="PF02913">
    <property type="entry name" value="FAD-oxidase_C"/>
    <property type="match status" value="1"/>
</dbReference>
<dbReference type="PROSITE" id="PS51387">
    <property type="entry name" value="FAD_PCMH"/>
    <property type="match status" value="1"/>
</dbReference>
<reference evidence="6 7" key="1">
    <citation type="journal article" date="2016" name="Nat. Commun.">
        <title>Thousands of microbial genomes shed light on interconnected biogeochemical processes in an aquifer system.</title>
        <authorList>
            <person name="Anantharaman K."/>
            <person name="Brown C.T."/>
            <person name="Hug L.A."/>
            <person name="Sharon I."/>
            <person name="Castelle C.J."/>
            <person name="Probst A.J."/>
            <person name="Thomas B.C."/>
            <person name="Singh A."/>
            <person name="Wilkins M.J."/>
            <person name="Karaoz U."/>
            <person name="Brodie E.L."/>
            <person name="Williams K.H."/>
            <person name="Hubbard S.S."/>
            <person name="Banfield J.F."/>
        </authorList>
    </citation>
    <scope>NUCLEOTIDE SEQUENCE [LARGE SCALE GENOMIC DNA]</scope>
</reference>
<protein>
    <recommendedName>
        <fullName evidence="5">FAD-binding PCMH-type domain-containing protein</fullName>
    </recommendedName>
</protein>
<dbReference type="InterPro" id="IPR006094">
    <property type="entry name" value="Oxid_FAD_bind_N"/>
</dbReference>
<dbReference type="InterPro" id="IPR036318">
    <property type="entry name" value="FAD-bd_PCMH-like_sf"/>
</dbReference>
<evidence type="ECO:0000313" key="6">
    <source>
        <dbReference type="EMBL" id="OHA68862.1"/>
    </source>
</evidence>
<accession>A0A1G2R9C7</accession>
<dbReference type="Gene3D" id="3.30.465.10">
    <property type="match status" value="2"/>
</dbReference>
<gene>
    <name evidence="6" type="ORF">A3J68_01875</name>
</gene>
<evidence type="ECO:0000256" key="4">
    <source>
        <dbReference type="ARBA" id="ARBA00023002"/>
    </source>
</evidence>
<dbReference type="PANTHER" id="PTHR11748">
    <property type="entry name" value="D-LACTATE DEHYDROGENASE"/>
    <property type="match status" value="1"/>
</dbReference>
<keyword evidence="4" id="KW-0560">Oxidoreductase</keyword>
<feature type="domain" description="FAD-binding PCMH-type" evidence="5">
    <location>
        <begin position="32"/>
        <end position="265"/>
    </location>
</feature>
<evidence type="ECO:0000259" key="5">
    <source>
        <dbReference type="PROSITE" id="PS51387"/>
    </source>
</evidence>
<sequence length="546" mass="61030">MDLEQELKALLEGDVANDEEILKAYSHDASLFEVKPRVVVFPKDVEDIKKLVVFAKEKGISVTARGGGSDMTGGPLTEGIVLDTTRYLNSVKDIRINSTGGGFAVVEPGVFYRDFEKEAEKKNLLFPSFPASKDLCTWGGMIANNSGGEKTLRYGKTEQYVESLKVVLADGKEYEIGSLTRQELEQKIAQNDFEGEIYRAMWSLIEANEGIIESAKPNVSKNSSGYALWNVWDKKKEVFNLAKLFVGSQGTLGIITEIKVRLVVPQKHSVLLVMFLRSLEPLVETVEAVRKLDPETFESYDNHTLQLAVKFFPDFLKIMKGNIISLAIRFLPEFFMVLTGGMPKLILLAELTGDNLELLKVQAQGAKLELAKLGVASRVAHSKGEIEKYLTIRRQSFSLLRKHPHGLRTAPFIDDVIVRPERLEEFLPRLTAILEDYPQIIYTIAGHVGDGNFHIIPLMDLAKPYSGALIKEIAEKVFALTLQFKGSLTAEHNDGLIRTPFVKDMFGEEVYKLFEQTKQIFDPQNIFNPGKKVGGTLDFALSHIAQ</sequence>
<dbReference type="InterPro" id="IPR016169">
    <property type="entry name" value="FAD-bd_PCMH_sub2"/>
</dbReference>
<dbReference type="InterPro" id="IPR016164">
    <property type="entry name" value="FAD-linked_Oxase-like_C"/>
</dbReference>
<dbReference type="SUPFAM" id="SSF56176">
    <property type="entry name" value="FAD-binding/transporter-associated domain-like"/>
    <property type="match status" value="1"/>
</dbReference>
<evidence type="ECO:0000256" key="2">
    <source>
        <dbReference type="ARBA" id="ARBA00022630"/>
    </source>
</evidence>
<dbReference type="Gene3D" id="1.10.45.10">
    <property type="entry name" value="Vanillyl-alcohol Oxidase, Chain A, domain 4"/>
    <property type="match status" value="1"/>
</dbReference>
<dbReference type="Proteomes" id="UP000178529">
    <property type="component" value="Unassembled WGS sequence"/>
</dbReference>
<dbReference type="GO" id="GO:1903457">
    <property type="term" value="P:lactate catabolic process"/>
    <property type="evidence" value="ECO:0007669"/>
    <property type="project" value="TreeGrafter"/>
</dbReference>
<dbReference type="Gene3D" id="3.30.70.2740">
    <property type="match status" value="1"/>
</dbReference>
<organism evidence="6 7">
    <name type="scientific">Candidatus Wildermuthbacteria bacterium RIFCSPHIGHO2_02_FULL_48_16</name>
    <dbReference type="NCBI Taxonomy" id="1802453"/>
    <lineage>
        <taxon>Bacteria</taxon>
        <taxon>Candidatus Wildermuthiibacteriota</taxon>
    </lineage>
</organism>